<reference evidence="1" key="1">
    <citation type="submission" date="2022-11" db="EMBL/GenBank/DDBJ databases">
        <title>Minimal conservation of predation-associated metabolite biosynthetic gene clusters underscores biosynthetic potential of Myxococcota including descriptions for ten novel species: Archangium lansinium sp. nov., Myxococcus landrumus sp. nov., Nannocystis bai.</title>
        <authorList>
            <person name="Ahearne A."/>
            <person name="Stevens C."/>
            <person name="Phillips K."/>
        </authorList>
    </citation>
    <scope>NUCLEOTIDE SEQUENCE</scope>
    <source>
        <strain evidence="1">Na p29</strain>
    </source>
</reference>
<name>A0A9X3J4W9_9BACT</name>
<proteinExistence type="predicted"/>
<evidence type="ECO:0000313" key="2">
    <source>
        <dbReference type="Proteomes" id="UP001150924"/>
    </source>
</evidence>
<dbReference type="RefSeq" id="WP_267777581.1">
    <property type="nucleotide sequence ID" value="NZ_JAPNKE010000002.1"/>
</dbReference>
<gene>
    <name evidence="1" type="ORF">OV079_50055</name>
</gene>
<keyword evidence="2" id="KW-1185">Reference proteome</keyword>
<organism evidence="1 2">
    <name type="scientific">Nannocystis pusilla</name>
    <dbReference type="NCBI Taxonomy" id="889268"/>
    <lineage>
        <taxon>Bacteria</taxon>
        <taxon>Pseudomonadati</taxon>
        <taxon>Myxococcota</taxon>
        <taxon>Polyangia</taxon>
        <taxon>Nannocystales</taxon>
        <taxon>Nannocystaceae</taxon>
        <taxon>Nannocystis</taxon>
    </lineage>
</organism>
<dbReference type="AlphaFoldDB" id="A0A9X3J4W9"/>
<accession>A0A9X3J4W9</accession>
<sequence length="73" mass="7745">MKNDKKSKKQLKDLFIEDLGQVTGGKGPIYTTLAIGEEGPEPTTLAIGEEDPPMTTLALGEEDGPTTKALGEE</sequence>
<dbReference type="EMBL" id="JAPNKE010000002">
    <property type="protein sequence ID" value="MCY1013543.1"/>
    <property type="molecule type" value="Genomic_DNA"/>
</dbReference>
<dbReference type="Proteomes" id="UP001150924">
    <property type="component" value="Unassembled WGS sequence"/>
</dbReference>
<evidence type="ECO:0000313" key="1">
    <source>
        <dbReference type="EMBL" id="MCY1013543.1"/>
    </source>
</evidence>
<protein>
    <submittedName>
        <fullName evidence="1">Uncharacterized protein</fullName>
    </submittedName>
</protein>
<comment type="caution">
    <text evidence="1">The sequence shown here is derived from an EMBL/GenBank/DDBJ whole genome shotgun (WGS) entry which is preliminary data.</text>
</comment>